<comment type="caution">
    <text evidence="3">The sequence shown here is derived from an EMBL/GenBank/DDBJ whole genome shotgun (WGS) entry which is preliminary data.</text>
</comment>
<evidence type="ECO:0000256" key="1">
    <source>
        <dbReference type="ARBA" id="ARBA00022741"/>
    </source>
</evidence>
<dbReference type="SUPFAM" id="SSF52540">
    <property type="entry name" value="P-loop containing nucleoside triphosphate hydrolases"/>
    <property type="match status" value="1"/>
</dbReference>
<dbReference type="CDD" id="cd00077">
    <property type="entry name" value="HDc"/>
    <property type="match status" value="1"/>
</dbReference>
<evidence type="ECO:0000313" key="3">
    <source>
        <dbReference type="EMBL" id="MCW3783025.1"/>
    </source>
</evidence>
<gene>
    <name evidence="3" type="ORF">OM960_15860</name>
</gene>
<dbReference type="Proteomes" id="UP001207582">
    <property type="component" value="Unassembled WGS sequence"/>
</dbReference>
<sequence length="406" mass="45165">MTWLDHILTGPADPDRLARDFPWAAAMIGCPHDPVYHSEGDPWTHTAMVAAELEAGDGFAGLPEERREILRLAAWFHDVAKPMTTEIVWDEELKRERVRQPGHAPLGAKIAWQALVDAGYDPLRAREIHSLVFWHQRPTHMMDQNNTLSRVIRFGQEVNIACWDDLLRLCAADQAGRISLANDGADLNLEILRMWIEEEARNAGMDLLGEPWRFPSAAARHSFLRGSNTMSPFVAPKDPAGSRMILMSGLPGAGKDTAIARHFPGLPVVSLDDIRADLDIAPTGNQGRVLQAAFEQARVHLRAKQDFVWNATCLSRFARQKITGLARDYDARIEAVSLDVPLTLAKSRNAQRSEPVPDRVIEKLGTKREAIMPDEVHALWTAGPDLNLRPVFGEPVIEAEPCPIPS</sequence>
<dbReference type="InterPro" id="IPR006674">
    <property type="entry name" value="HD_domain"/>
</dbReference>
<organism evidence="3 4">
    <name type="scientific">Defluviimonas salinarum</name>
    <dbReference type="NCBI Taxonomy" id="2992147"/>
    <lineage>
        <taxon>Bacteria</taxon>
        <taxon>Pseudomonadati</taxon>
        <taxon>Pseudomonadota</taxon>
        <taxon>Alphaproteobacteria</taxon>
        <taxon>Rhodobacterales</taxon>
        <taxon>Paracoccaceae</taxon>
        <taxon>Albidovulum</taxon>
    </lineage>
</organism>
<accession>A0ABT3J6E7</accession>
<dbReference type="EMBL" id="JAPDOG010000014">
    <property type="protein sequence ID" value="MCW3783025.1"/>
    <property type="molecule type" value="Genomic_DNA"/>
</dbReference>
<dbReference type="PANTHER" id="PTHR47545">
    <property type="entry name" value="MULTIFUNCTIONAL CCA PROTEIN"/>
    <property type="match status" value="1"/>
</dbReference>
<dbReference type="RefSeq" id="WP_264772660.1">
    <property type="nucleotide sequence ID" value="NZ_JAPDOG010000014.1"/>
</dbReference>
<dbReference type="Pfam" id="PF13671">
    <property type="entry name" value="AAA_33"/>
    <property type="match status" value="1"/>
</dbReference>
<proteinExistence type="predicted"/>
<feature type="domain" description="HD" evidence="2">
    <location>
        <begin position="46"/>
        <end position="142"/>
    </location>
</feature>
<protein>
    <submittedName>
        <fullName evidence="3">AAA family ATPase</fullName>
    </submittedName>
</protein>
<dbReference type="InterPro" id="IPR050124">
    <property type="entry name" value="tRNA_CCA-adding_enzyme"/>
</dbReference>
<reference evidence="3 4" key="1">
    <citation type="submission" date="2022-10" db="EMBL/GenBank/DDBJ databases">
        <title>Defluviimonas sp. CAU 1641 isolated from mud.</title>
        <authorList>
            <person name="Kim W."/>
        </authorList>
    </citation>
    <scope>NUCLEOTIDE SEQUENCE [LARGE SCALE GENOMIC DNA]</scope>
    <source>
        <strain evidence="3 4">CAU 1641</strain>
    </source>
</reference>
<dbReference type="Pfam" id="PF01966">
    <property type="entry name" value="HD"/>
    <property type="match status" value="1"/>
</dbReference>
<keyword evidence="1" id="KW-0547">Nucleotide-binding</keyword>
<name>A0ABT3J6E7_9RHOB</name>
<evidence type="ECO:0000313" key="4">
    <source>
        <dbReference type="Proteomes" id="UP001207582"/>
    </source>
</evidence>
<dbReference type="InterPro" id="IPR027417">
    <property type="entry name" value="P-loop_NTPase"/>
</dbReference>
<dbReference type="Gene3D" id="1.10.3210.10">
    <property type="entry name" value="Hypothetical protein af1432"/>
    <property type="match status" value="1"/>
</dbReference>
<dbReference type="PANTHER" id="PTHR47545:SF1">
    <property type="entry name" value="MULTIFUNCTIONAL CCA PROTEIN"/>
    <property type="match status" value="1"/>
</dbReference>
<keyword evidence="4" id="KW-1185">Reference proteome</keyword>
<evidence type="ECO:0000259" key="2">
    <source>
        <dbReference type="Pfam" id="PF01966"/>
    </source>
</evidence>
<dbReference type="Gene3D" id="3.40.50.300">
    <property type="entry name" value="P-loop containing nucleotide triphosphate hydrolases"/>
    <property type="match status" value="1"/>
</dbReference>
<dbReference type="InterPro" id="IPR003607">
    <property type="entry name" value="HD/PDEase_dom"/>
</dbReference>
<dbReference type="SUPFAM" id="SSF109604">
    <property type="entry name" value="HD-domain/PDEase-like"/>
    <property type="match status" value="1"/>
</dbReference>